<dbReference type="EMBL" id="BMNB01000004">
    <property type="protein sequence ID" value="GGM28293.1"/>
    <property type="molecule type" value="Genomic_DNA"/>
</dbReference>
<gene>
    <name evidence="1" type="ORF">GCM10011608_11380</name>
</gene>
<dbReference type="AlphaFoldDB" id="A0A917TM07"/>
<name>A0A917TM07_9ACTN</name>
<sequence>MRRTVKALTIAVPDGIRFPRAEEAVWIIRTRITGAKTSRETVYFTVSHPPSRPNSPIYMTGPAAHGPSKTAYITPEMLLSVTSTRHAPAPGPPSWPLAA</sequence>
<accession>A0A917TM07</accession>
<reference evidence="1" key="1">
    <citation type="journal article" date="2014" name="Int. J. Syst. Evol. Microbiol.">
        <title>Complete genome sequence of Corynebacterium casei LMG S-19264T (=DSM 44701T), isolated from a smear-ripened cheese.</title>
        <authorList>
            <consortium name="US DOE Joint Genome Institute (JGI-PGF)"/>
            <person name="Walter F."/>
            <person name="Albersmeier A."/>
            <person name="Kalinowski J."/>
            <person name="Ruckert C."/>
        </authorList>
    </citation>
    <scope>NUCLEOTIDE SEQUENCE</scope>
    <source>
        <strain evidence="1">CGMCC 4.7312</strain>
    </source>
</reference>
<protein>
    <submittedName>
        <fullName evidence="1">Uncharacterized protein</fullName>
    </submittedName>
</protein>
<comment type="caution">
    <text evidence="1">The sequence shown here is derived from an EMBL/GenBank/DDBJ whole genome shotgun (WGS) entry which is preliminary data.</text>
</comment>
<evidence type="ECO:0000313" key="2">
    <source>
        <dbReference type="Proteomes" id="UP000608890"/>
    </source>
</evidence>
<dbReference type="Proteomes" id="UP000608890">
    <property type="component" value="Unassembled WGS sequence"/>
</dbReference>
<evidence type="ECO:0000313" key="1">
    <source>
        <dbReference type="EMBL" id="GGM28293.1"/>
    </source>
</evidence>
<organism evidence="1 2">
    <name type="scientific">Micromonospora sonchi</name>
    <dbReference type="NCBI Taxonomy" id="1763543"/>
    <lineage>
        <taxon>Bacteria</taxon>
        <taxon>Bacillati</taxon>
        <taxon>Actinomycetota</taxon>
        <taxon>Actinomycetes</taxon>
        <taxon>Micromonosporales</taxon>
        <taxon>Micromonosporaceae</taxon>
        <taxon>Micromonospora</taxon>
    </lineage>
</organism>
<reference evidence="1" key="2">
    <citation type="submission" date="2020-09" db="EMBL/GenBank/DDBJ databases">
        <authorList>
            <person name="Sun Q."/>
            <person name="Zhou Y."/>
        </authorList>
    </citation>
    <scope>NUCLEOTIDE SEQUENCE</scope>
    <source>
        <strain evidence="1">CGMCC 4.7312</strain>
    </source>
</reference>
<keyword evidence="2" id="KW-1185">Reference proteome</keyword>
<proteinExistence type="predicted"/>